<evidence type="ECO:0000259" key="1">
    <source>
        <dbReference type="Pfam" id="PF12697"/>
    </source>
</evidence>
<accession>A0A8H3UNJ3</accession>
<dbReference type="Pfam" id="PF12697">
    <property type="entry name" value="Abhydrolase_6"/>
    <property type="match status" value="1"/>
</dbReference>
<gene>
    <name evidence="2" type="ORF">BLS_003496</name>
    <name evidence="3" type="ORF">EG328_010454</name>
</gene>
<evidence type="ECO:0000313" key="4">
    <source>
        <dbReference type="Proteomes" id="UP000433883"/>
    </source>
</evidence>
<name>A0A8H3UNJ3_VENIN</name>
<dbReference type="EMBL" id="WNWQ01000228">
    <property type="protein sequence ID" value="KAE9973604.1"/>
    <property type="molecule type" value="Genomic_DNA"/>
</dbReference>
<dbReference type="AlphaFoldDB" id="A0A8H3UNJ3"/>
<dbReference type="Proteomes" id="UP000447873">
    <property type="component" value="Unassembled WGS sequence"/>
</dbReference>
<reference evidence="2 4" key="1">
    <citation type="submission" date="2019-11" db="EMBL/GenBank/DDBJ databases">
        <title>Venturia inaequalis Genome Resource.</title>
        <authorList>
            <person name="Lichtner F.J."/>
        </authorList>
    </citation>
    <scope>NUCLEOTIDE SEQUENCE [LARGE SCALE GENOMIC DNA]</scope>
    <source>
        <strain evidence="3 5">120213</strain>
        <strain evidence="2">Bline_iso_100314</strain>
    </source>
</reference>
<evidence type="ECO:0000313" key="2">
    <source>
        <dbReference type="EMBL" id="KAE9973604.1"/>
    </source>
</evidence>
<dbReference type="EMBL" id="WNWS01000069">
    <property type="protein sequence ID" value="KAE9982907.1"/>
    <property type="molecule type" value="Genomic_DNA"/>
</dbReference>
<dbReference type="SUPFAM" id="SSF53474">
    <property type="entry name" value="alpha/beta-Hydrolases"/>
    <property type="match status" value="1"/>
</dbReference>
<protein>
    <recommendedName>
        <fullName evidence="1">AB hydrolase-1 domain-containing protein</fullName>
    </recommendedName>
</protein>
<dbReference type="Gene3D" id="3.40.50.1820">
    <property type="entry name" value="alpha/beta hydrolase"/>
    <property type="match status" value="1"/>
</dbReference>
<feature type="domain" description="AB hydrolase-1" evidence="1">
    <location>
        <begin position="9"/>
        <end position="257"/>
    </location>
</feature>
<dbReference type="Proteomes" id="UP000433883">
    <property type="component" value="Unassembled WGS sequence"/>
</dbReference>
<evidence type="ECO:0000313" key="5">
    <source>
        <dbReference type="Proteomes" id="UP000447873"/>
    </source>
</evidence>
<evidence type="ECO:0000313" key="3">
    <source>
        <dbReference type="EMBL" id="KAE9982907.1"/>
    </source>
</evidence>
<comment type="caution">
    <text evidence="2">The sequence shown here is derived from an EMBL/GenBank/DDBJ whole genome shotgun (WGS) entry which is preliminary data.</text>
</comment>
<organism evidence="2 4">
    <name type="scientific">Venturia inaequalis</name>
    <name type="common">Apple scab fungus</name>
    <dbReference type="NCBI Taxonomy" id="5025"/>
    <lineage>
        <taxon>Eukaryota</taxon>
        <taxon>Fungi</taxon>
        <taxon>Dikarya</taxon>
        <taxon>Ascomycota</taxon>
        <taxon>Pezizomycotina</taxon>
        <taxon>Dothideomycetes</taxon>
        <taxon>Pleosporomycetidae</taxon>
        <taxon>Venturiales</taxon>
        <taxon>Venturiaceae</taxon>
        <taxon>Venturia</taxon>
    </lineage>
</organism>
<sequence length="321" mass="35456">MVNTFRAEMPRPLIGIGHSMGGNNVVNLSLMHPRLLETLVLIDPVFDSRLPSKRAFLPAALSAIRRDRWPSRKAAAESFARSPFYQAWDPRVLKLWIQHGLRDLPTKVYPEPQPSPALTGASVTLEPTVTPNTSANNEEKEVTLTTPKHQEVFTFFRPNPSFHPNPAPHELTHPDVPAEGIVNPLYATAAQMTFDRVPNLRPSVFYIFGETSDLSTPEITAQKMATTGTGLGGSGGAKAGRVVEVVIKGTGHLIPMEKVAETGRNAAGWIGKEMARWRVNEELLKKHWDSTPEVEKYTLSPKGMEVYKSLLSSQLPKKAKL</sequence>
<proteinExistence type="predicted"/>
<dbReference type="InterPro" id="IPR029058">
    <property type="entry name" value="AB_hydrolase_fold"/>
</dbReference>
<dbReference type="InterPro" id="IPR000073">
    <property type="entry name" value="AB_hydrolase_1"/>
</dbReference>